<reference evidence="2 3" key="1">
    <citation type="submission" date="2015-12" db="EMBL/GenBank/DDBJ databases">
        <title>Draft genome sequnece of Fervidicola ferrireducens strain Y170.</title>
        <authorList>
            <person name="Patel B.K."/>
        </authorList>
    </citation>
    <scope>NUCLEOTIDE SEQUENCE [LARGE SCALE GENOMIC DNA]</scope>
    <source>
        <strain evidence="2 3">Y170</strain>
    </source>
</reference>
<comment type="caution">
    <text evidence="2">The sequence shown here is derived from an EMBL/GenBank/DDBJ whole genome shotgun (WGS) entry which is preliminary data.</text>
</comment>
<dbReference type="OrthoDB" id="1729897at2"/>
<sequence>MEEMEKNEEVREFDGERKSSKEKDAEITMEKFPPMFKKALREAVASGKLSLALGNVSGSLEATKSAVESMAQVVEKAREILSSAGKKDGIGSAAVLSSAWLPMVLGLMKTPEFQNLTASMIANMLKE</sequence>
<organism evidence="2 3">
    <name type="scientific">Fervidicola ferrireducens</name>
    <dbReference type="NCBI Taxonomy" id="520764"/>
    <lineage>
        <taxon>Bacteria</taxon>
        <taxon>Bacillati</taxon>
        <taxon>Bacillota</taxon>
        <taxon>Clostridia</taxon>
        <taxon>Thermosediminibacterales</taxon>
        <taxon>Thermosediminibacteraceae</taxon>
        <taxon>Fervidicola</taxon>
    </lineage>
</organism>
<evidence type="ECO:0000313" key="3">
    <source>
        <dbReference type="Proteomes" id="UP000070427"/>
    </source>
</evidence>
<dbReference type="Proteomes" id="UP000070427">
    <property type="component" value="Unassembled WGS sequence"/>
</dbReference>
<gene>
    <name evidence="2" type="ORF">AN618_04220</name>
</gene>
<dbReference type="RefSeq" id="WP_066351482.1">
    <property type="nucleotide sequence ID" value="NZ_LOED01000003.1"/>
</dbReference>
<dbReference type="STRING" id="520764.AN618_04220"/>
<keyword evidence="3" id="KW-1185">Reference proteome</keyword>
<evidence type="ECO:0000256" key="1">
    <source>
        <dbReference type="SAM" id="MobiDB-lite"/>
    </source>
</evidence>
<accession>A0A140LCT1</accession>
<evidence type="ECO:0000313" key="2">
    <source>
        <dbReference type="EMBL" id="KXG78356.1"/>
    </source>
</evidence>
<feature type="region of interest" description="Disordered" evidence="1">
    <location>
        <begin position="1"/>
        <end position="28"/>
    </location>
</feature>
<feature type="compositionally biased region" description="Basic and acidic residues" evidence="1">
    <location>
        <begin position="7"/>
        <end position="28"/>
    </location>
</feature>
<dbReference type="InParanoid" id="A0A140LCT1"/>
<dbReference type="AlphaFoldDB" id="A0A140LCT1"/>
<name>A0A140LCT1_9FIRM</name>
<protein>
    <submittedName>
        <fullName evidence="2">Uncharacterized protein</fullName>
    </submittedName>
</protein>
<proteinExistence type="predicted"/>
<dbReference type="EMBL" id="LOED01000003">
    <property type="protein sequence ID" value="KXG78356.1"/>
    <property type="molecule type" value="Genomic_DNA"/>
</dbReference>